<dbReference type="EMBL" id="JAFKCU010000006">
    <property type="protein sequence ID" value="MBN7817501.1"/>
    <property type="molecule type" value="Genomic_DNA"/>
</dbReference>
<keyword evidence="6 7" id="KW-0998">Cell outer membrane</keyword>
<dbReference type="Pfam" id="PF07715">
    <property type="entry name" value="Plug"/>
    <property type="match status" value="1"/>
</dbReference>
<evidence type="ECO:0000256" key="6">
    <source>
        <dbReference type="ARBA" id="ARBA00023237"/>
    </source>
</evidence>
<evidence type="ECO:0000256" key="5">
    <source>
        <dbReference type="ARBA" id="ARBA00023136"/>
    </source>
</evidence>
<protein>
    <submittedName>
        <fullName evidence="10">SusC/RagA family TonB-linked outer membrane protein</fullName>
    </submittedName>
</protein>
<evidence type="ECO:0000259" key="9">
    <source>
        <dbReference type="Pfam" id="PF07715"/>
    </source>
</evidence>
<evidence type="ECO:0000256" key="3">
    <source>
        <dbReference type="ARBA" id="ARBA00022452"/>
    </source>
</evidence>
<dbReference type="InterPro" id="IPR012910">
    <property type="entry name" value="Plug_dom"/>
</dbReference>
<dbReference type="InterPro" id="IPR023996">
    <property type="entry name" value="TonB-dep_OMP_SusC/RagA"/>
</dbReference>
<dbReference type="SUPFAM" id="SSF49464">
    <property type="entry name" value="Carboxypeptidase regulatory domain-like"/>
    <property type="match status" value="1"/>
</dbReference>
<keyword evidence="4 7" id="KW-0812">Transmembrane</keyword>
<dbReference type="InterPro" id="IPR039426">
    <property type="entry name" value="TonB-dep_rcpt-like"/>
</dbReference>
<keyword evidence="3 7" id="KW-1134">Transmembrane beta strand</keyword>
<sequence length="1075" mass="121115">MKNTSYFIILFLLSLLGSIPVMAQQVPLKGKVVDSESSLPLPGAMITLIPKRQTVISDQEGRFILNAEPGDYELIVQFLGYQTLSTKLELPLSQELILEMNSINLDLDAVEVVSTGYQEIPRSRASGSFVSLDEELVDRRVSTNLIDRLEDVTSGLIFNRTGDTGRDPISIRGRSTLGRFSQPLIVIDNFPFDGNLEDINPNDVESITVLRDAAAASIWGARAGNGVIVITTKSGKASEKMQVSLMANTNWIQHPDPFLAPNLSVSDYIAVEKQLFATGYYNSTLNSSSRPAVTPVVEILNKQKQGLLSDQEVNSQLASLERQDLRNDLNRYLYRTQVNQQYSLALSGGSDQIDYRVALGYDHQQLPVVGNSSDRLTLNIKNGYKALKDRLGIQLGFYGTKTLSIDQNAGPEDLYFTSLQDMYPYASLKDESGRPAILNRQFSNAFKEEARQQGLLDWNYIPLDEIGKSPSHMRSDDWRINLGLDYQLLKGLNAKLLYQYWQQSSSNETLYHQDSYYARELINLFTEIDESGNLQRNIPLGGIWDQSFVRSNSHSLRGFLEYSHSWKEDWRLDALTGAELKALDRESSSVRYYGFDKDRSTTLPVDYTTLFPQFNDSWLTSRIPYQDGLSGGKDRFYSLFANAALIYKKRYLLNASVRKDASNLFGVATNQKAVPLWSAGLGWTGSEEGFYKWKAIPYWKLRGSYGYNGNVDRSLSAFTTAQIISNNYLTQLPYAQVVNSPNRNLRWERIKITNLGLDFSTKEDRISGTLEFYWKEGLDLIGQSPYAPSAGIQFFTGNNASTRTKGYDLMLESKNLRGAFQWNTVLLLSGLKEEVTSYEIEPVVSNLLNYADAGLGGTYFPVKGRPLFGVYSLPWAGLNPETGAPIGYVDGELSEDYRTIVNGATMENILYNGPARPTTFGSIRNTFSYGPFSISANISYRFGYYFKRSSIQYNTIFMARGGHSDFADRWQEPGDELITQIPSMPASRNTFRDRFYSMAEVLVEKGDHIRLQDIRLGYSPKLAGEGFLKSFRKAEFFLYANNLGILWKKTDSTWDPDYGWNRPRKSVAVGLSLDF</sequence>
<dbReference type="Gene3D" id="2.60.40.1120">
    <property type="entry name" value="Carboxypeptidase-like, regulatory domain"/>
    <property type="match status" value="1"/>
</dbReference>
<feature type="signal peptide" evidence="8">
    <location>
        <begin position="1"/>
        <end position="23"/>
    </location>
</feature>
<dbReference type="SUPFAM" id="SSF56935">
    <property type="entry name" value="Porins"/>
    <property type="match status" value="1"/>
</dbReference>
<name>A0ABS3CMT7_9BACT</name>
<dbReference type="InterPro" id="IPR008969">
    <property type="entry name" value="CarboxyPept-like_regulatory"/>
</dbReference>
<gene>
    <name evidence="10" type="ORF">J0A69_18815</name>
</gene>
<feature type="chain" id="PRO_5045166759" evidence="8">
    <location>
        <begin position="24"/>
        <end position="1075"/>
    </location>
</feature>
<keyword evidence="11" id="KW-1185">Reference proteome</keyword>
<comment type="caution">
    <text evidence="10">The sequence shown here is derived from an EMBL/GenBank/DDBJ whole genome shotgun (WGS) entry which is preliminary data.</text>
</comment>
<evidence type="ECO:0000256" key="7">
    <source>
        <dbReference type="PROSITE-ProRule" id="PRU01360"/>
    </source>
</evidence>
<dbReference type="InterPro" id="IPR036942">
    <property type="entry name" value="Beta-barrel_TonB_sf"/>
</dbReference>
<organism evidence="10 11">
    <name type="scientific">Algoriphagus pacificus</name>
    <dbReference type="NCBI Taxonomy" id="2811234"/>
    <lineage>
        <taxon>Bacteria</taxon>
        <taxon>Pseudomonadati</taxon>
        <taxon>Bacteroidota</taxon>
        <taxon>Cytophagia</taxon>
        <taxon>Cytophagales</taxon>
        <taxon>Cyclobacteriaceae</taxon>
        <taxon>Algoriphagus</taxon>
    </lineage>
</organism>
<dbReference type="Gene3D" id="2.40.170.20">
    <property type="entry name" value="TonB-dependent receptor, beta-barrel domain"/>
    <property type="match status" value="1"/>
</dbReference>
<feature type="domain" description="TonB-dependent receptor plug" evidence="9">
    <location>
        <begin position="125"/>
        <end position="227"/>
    </location>
</feature>
<evidence type="ECO:0000313" key="11">
    <source>
        <dbReference type="Proteomes" id="UP000664480"/>
    </source>
</evidence>
<dbReference type="PROSITE" id="PS52016">
    <property type="entry name" value="TONB_DEPENDENT_REC_3"/>
    <property type="match status" value="1"/>
</dbReference>
<dbReference type="Pfam" id="PF13715">
    <property type="entry name" value="CarbopepD_reg_2"/>
    <property type="match status" value="1"/>
</dbReference>
<accession>A0ABS3CMT7</accession>
<evidence type="ECO:0000256" key="1">
    <source>
        <dbReference type="ARBA" id="ARBA00004571"/>
    </source>
</evidence>
<evidence type="ECO:0000256" key="8">
    <source>
        <dbReference type="SAM" id="SignalP"/>
    </source>
</evidence>
<reference evidence="10 11" key="1">
    <citation type="submission" date="2021-03" db="EMBL/GenBank/DDBJ databases">
        <title>novel species isolated from a fishpond in China.</title>
        <authorList>
            <person name="Lu H."/>
            <person name="Cai Z."/>
        </authorList>
    </citation>
    <scope>NUCLEOTIDE SEQUENCE [LARGE SCALE GENOMIC DNA]</scope>
    <source>
        <strain evidence="10 11">YJ13C</strain>
    </source>
</reference>
<keyword evidence="5 7" id="KW-0472">Membrane</keyword>
<dbReference type="RefSeq" id="WP_206588173.1">
    <property type="nucleotide sequence ID" value="NZ_JAFKCU010000006.1"/>
</dbReference>
<dbReference type="Gene3D" id="2.170.130.10">
    <property type="entry name" value="TonB-dependent receptor, plug domain"/>
    <property type="match status" value="1"/>
</dbReference>
<evidence type="ECO:0000256" key="4">
    <source>
        <dbReference type="ARBA" id="ARBA00022692"/>
    </source>
</evidence>
<evidence type="ECO:0000256" key="2">
    <source>
        <dbReference type="ARBA" id="ARBA00022448"/>
    </source>
</evidence>
<comment type="subcellular location">
    <subcellularLocation>
        <location evidence="1 7">Cell outer membrane</location>
        <topology evidence="1 7">Multi-pass membrane protein</topology>
    </subcellularLocation>
</comment>
<dbReference type="InterPro" id="IPR023997">
    <property type="entry name" value="TonB-dep_OMP_SusC/RagA_CS"/>
</dbReference>
<evidence type="ECO:0000313" key="10">
    <source>
        <dbReference type="EMBL" id="MBN7817501.1"/>
    </source>
</evidence>
<comment type="similarity">
    <text evidence="7">Belongs to the TonB-dependent receptor family.</text>
</comment>
<keyword evidence="2 7" id="KW-0813">Transport</keyword>
<proteinExistence type="inferred from homology"/>
<dbReference type="Proteomes" id="UP000664480">
    <property type="component" value="Unassembled WGS sequence"/>
</dbReference>
<dbReference type="NCBIfam" id="TIGR04057">
    <property type="entry name" value="SusC_RagA_signa"/>
    <property type="match status" value="1"/>
</dbReference>
<dbReference type="InterPro" id="IPR037066">
    <property type="entry name" value="Plug_dom_sf"/>
</dbReference>
<dbReference type="NCBIfam" id="TIGR04056">
    <property type="entry name" value="OMP_RagA_SusC"/>
    <property type="match status" value="1"/>
</dbReference>
<keyword evidence="8" id="KW-0732">Signal</keyword>